<dbReference type="Proteomes" id="UP000000560">
    <property type="component" value="Chromosome II"/>
</dbReference>
<dbReference type="GO" id="GO:0005737">
    <property type="term" value="C:cytoplasm"/>
    <property type="evidence" value="ECO:0007669"/>
    <property type="project" value="UniProtKB-SubCell"/>
</dbReference>
<reference evidence="11" key="1">
    <citation type="journal article" date="2005" name="Nature">
        <title>Sequencing of Aspergillus nidulans and comparative analysis with A. fumigatus and A. oryzae.</title>
        <authorList>
            <person name="Galagan J.E."/>
            <person name="Calvo S.E."/>
            <person name="Cuomo C."/>
            <person name="Ma L.J."/>
            <person name="Wortman J.R."/>
            <person name="Batzoglou S."/>
            <person name="Lee S.I."/>
            <person name="Basturkmen M."/>
            <person name="Spevak C.C."/>
            <person name="Clutterbuck J."/>
            <person name="Kapitonov V."/>
            <person name="Jurka J."/>
            <person name="Scazzocchio C."/>
            <person name="Farman M."/>
            <person name="Butler J."/>
            <person name="Purcell S."/>
            <person name="Harris S."/>
            <person name="Braus G.H."/>
            <person name="Draht O."/>
            <person name="Busch S."/>
            <person name="D'Enfert C."/>
            <person name="Bouchier C."/>
            <person name="Goldman G.H."/>
            <person name="Bell-Pedersen D."/>
            <person name="Griffiths-Jones S."/>
            <person name="Doonan J.H."/>
            <person name="Yu J."/>
            <person name="Vienken K."/>
            <person name="Pain A."/>
            <person name="Freitag M."/>
            <person name="Selker E.U."/>
            <person name="Archer D.B."/>
            <person name="Penalva M.A."/>
            <person name="Oakley B.R."/>
            <person name="Momany M."/>
            <person name="Tanaka T."/>
            <person name="Kumagai T."/>
            <person name="Asai K."/>
            <person name="Machida M."/>
            <person name="Nierman W.C."/>
            <person name="Denning D.W."/>
            <person name="Caddick M."/>
            <person name="Hynes M."/>
            <person name="Paoletti M."/>
            <person name="Fischer R."/>
            <person name="Miller B."/>
            <person name="Dyer P."/>
            <person name="Sachs M.S."/>
            <person name="Osmani S.A."/>
            <person name="Birren B.W."/>
        </authorList>
    </citation>
    <scope>NUCLEOTIDE SEQUENCE [LARGE SCALE GENOMIC DNA]</scope>
    <source>
        <strain evidence="11">FGSC A4 / ATCC 38163 / CBS 112.46 / NRRL 194 / M139</strain>
    </source>
</reference>
<feature type="domain" description="Restriction of telomere capping protein 4 C-terminal" evidence="9">
    <location>
        <begin position="336"/>
        <end position="458"/>
    </location>
</feature>
<evidence type="ECO:0000256" key="8">
    <source>
        <dbReference type="SAM" id="MobiDB-lite"/>
    </source>
</evidence>
<dbReference type="KEGG" id="ani:ANIA_04027"/>
<dbReference type="InterPro" id="IPR039024">
    <property type="entry name" value="RTC4"/>
</dbReference>
<feature type="compositionally biased region" description="Basic residues" evidence="8">
    <location>
        <begin position="1"/>
        <end position="10"/>
    </location>
</feature>
<accession>Q5B603</accession>
<proteinExistence type="inferred from homology"/>
<evidence type="ECO:0000256" key="7">
    <source>
        <dbReference type="ARBA" id="ARBA00023242"/>
    </source>
</evidence>
<evidence type="ECO:0000256" key="6">
    <source>
        <dbReference type="ARBA" id="ARBA00022490"/>
    </source>
</evidence>
<evidence type="ECO:0000259" key="9">
    <source>
        <dbReference type="SMART" id="SM01312"/>
    </source>
</evidence>
<dbReference type="AlphaFoldDB" id="Q5B603"/>
<organism evidence="10 11">
    <name type="scientific">Emericella nidulans (strain FGSC A4 / ATCC 38163 / CBS 112.46 / NRRL 194 / M139)</name>
    <name type="common">Aspergillus nidulans</name>
    <dbReference type="NCBI Taxonomy" id="227321"/>
    <lineage>
        <taxon>Eukaryota</taxon>
        <taxon>Fungi</taxon>
        <taxon>Dikarya</taxon>
        <taxon>Ascomycota</taxon>
        <taxon>Pezizomycotina</taxon>
        <taxon>Eurotiomycetes</taxon>
        <taxon>Eurotiomycetidae</taxon>
        <taxon>Eurotiales</taxon>
        <taxon>Aspergillaceae</taxon>
        <taxon>Aspergillus</taxon>
        <taxon>Aspergillus subgen. Nidulantes</taxon>
    </lineage>
</organism>
<feature type="compositionally biased region" description="Basic and acidic residues" evidence="8">
    <location>
        <begin position="88"/>
        <end position="119"/>
    </location>
</feature>
<comment type="function">
    <text evidence="1">May be involved in a process influencing telomere capping.</text>
</comment>
<dbReference type="InterPro" id="IPR028094">
    <property type="entry name" value="RTC4_C"/>
</dbReference>
<evidence type="ECO:0000313" key="10">
    <source>
        <dbReference type="EMBL" id="CBF74856.1"/>
    </source>
</evidence>
<feature type="region of interest" description="Disordered" evidence="8">
    <location>
        <begin position="1"/>
        <end position="259"/>
    </location>
</feature>
<dbReference type="InParanoid" id="Q5B603"/>
<feature type="compositionally biased region" description="Basic residues" evidence="8">
    <location>
        <begin position="152"/>
        <end position="163"/>
    </location>
</feature>
<feature type="compositionally biased region" description="Basic and acidic residues" evidence="8">
    <location>
        <begin position="198"/>
        <end position="212"/>
    </location>
</feature>
<gene>
    <name evidence="10" type="ORF">ANIA_04027</name>
</gene>
<dbReference type="eggNOG" id="ENOG502SEU0">
    <property type="taxonomic scope" value="Eukaryota"/>
</dbReference>
<keyword evidence="11" id="KW-1185">Reference proteome</keyword>
<feature type="compositionally biased region" description="Acidic residues" evidence="8">
    <location>
        <begin position="15"/>
        <end position="32"/>
    </location>
</feature>
<keyword evidence="7" id="KW-0539">Nucleus</keyword>
<reference evidence="11" key="2">
    <citation type="journal article" date="2009" name="Fungal Genet. Biol.">
        <title>The 2008 update of the Aspergillus nidulans genome annotation: a community effort.</title>
        <authorList>
            <person name="Wortman J.R."/>
            <person name="Gilsenan J.M."/>
            <person name="Joardar V."/>
            <person name="Deegan J."/>
            <person name="Clutterbuck J."/>
            <person name="Andersen M.R."/>
            <person name="Archer D."/>
            <person name="Bencina M."/>
            <person name="Braus G."/>
            <person name="Coutinho P."/>
            <person name="von Dohren H."/>
            <person name="Doonan J."/>
            <person name="Driessen A.J."/>
            <person name="Durek P."/>
            <person name="Espeso E."/>
            <person name="Fekete E."/>
            <person name="Flipphi M."/>
            <person name="Estrada C.G."/>
            <person name="Geysens S."/>
            <person name="Goldman G."/>
            <person name="de Groot P.W."/>
            <person name="Hansen K."/>
            <person name="Harris S.D."/>
            <person name="Heinekamp T."/>
            <person name="Helmstaedt K."/>
            <person name="Henrissat B."/>
            <person name="Hofmann G."/>
            <person name="Homan T."/>
            <person name="Horio T."/>
            <person name="Horiuchi H."/>
            <person name="James S."/>
            <person name="Jones M."/>
            <person name="Karaffa L."/>
            <person name="Karanyi Z."/>
            <person name="Kato M."/>
            <person name="Keller N."/>
            <person name="Kelly D.E."/>
            <person name="Kiel J.A."/>
            <person name="Kim J.M."/>
            <person name="van der Klei I.J."/>
            <person name="Klis F.M."/>
            <person name="Kovalchuk A."/>
            <person name="Krasevec N."/>
            <person name="Kubicek C.P."/>
            <person name="Liu B."/>
            <person name="Maccabe A."/>
            <person name="Meyer V."/>
            <person name="Mirabito P."/>
            <person name="Miskei M."/>
            <person name="Mos M."/>
            <person name="Mullins J."/>
            <person name="Nelson D.R."/>
            <person name="Nielsen J."/>
            <person name="Oakley B.R."/>
            <person name="Osmani S.A."/>
            <person name="Pakula T."/>
            <person name="Paszewski A."/>
            <person name="Paulsen I."/>
            <person name="Pilsyk S."/>
            <person name="Pocsi I."/>
            <person name="Punt P.J."/>
            <person name="Ram A.F."/>
            <person name="Ren Q."/>
            <person name="Robellet X."/>
            <person name="Robson G."/>
            <person name="Seiboth B."/>
            <person name="van Solingen P."/>
            <person name="Specht T."/>
            <person name="Sun J."/>
            <person name="Taheri-Talesh N."/>
            <person name="Takeshita N."/>
            <person name="Ussery D."/>
            <person name="vanKuyk P.A."/>
            <person name="Visser H."/>
            <person name="van de Vondervoort P.J."/>
            <person name="de Vries R.P."/>
            <person name="Walton J."/>
            <person name="Xiang X."/>
            <person name="Xiong Y."/>
            <person name="Zeng A.P."/>
            <person name="Brandt B.W."/>
            <person name="Cornell M.J."/>
            <person name="van den Hondel C.A."/>
            <person name="Visser J."/>
            <person name="Oliver S.G."/>
            <person name="Turner G."/>
        </authorList>
    </citation>
    <scope>GENOME REANNOTATION</scope>
    <source>
        <strain evidence="11">FGSC A4 / ATCC 38163 / CBS 112.46 / NRRL 194 / M139</strain>
    </source>
</reference>
<feature type="region of interest" description="Disordered" evidence="8">
    <location>
        <begin position="455"/>
        <end position="475"/>
    </location>
</feature>
<dbReference type="SMART" id="SM01312">
    <property type="entry name" value="RTC4"/>
    <property type="match status" value="1"/>
</dbReference>
<evidence type="ECO:0000256" key="1">
    <source>
        <dbReference type="ARBA" id="ARBA00002738"/>
    </source>
</evidence>
<evidence type="ECO:0000256" key="2">
    <source>
        <dbReference type="ARBA" id="ARBA00004123"/>
    </source>
</evidence>
<protein>
    <recommendedName>
        <fullName evidence="5">Restriction of telomere capping protein 4</fullName>
    </recommendedName>
</protein>
<dbReference type="HOGENOM" id="CLU_034020_0_0_1"/>
<feature type="compositionally biased region" description="Acidic residues" evidence="8">
    <location>
        <begin position="73"/>
        <end position="83"/>
    </location>
</feature>
<dbReference type="OrthoDB" id="128308at2759"/>
<evidence type="ECO:0000256" key="5">
    <source>
        <dbReference type="ARBA" id="ARBA00015162"/>
    </source>
</evidence>
<dbReference type="PANTHER" id="PTHR41391">
    <property type="entry name" value="RESTRICTION OF TELOMERE CAPPING PROTEIN 4"/>
    <property type="match status" value="1"/>
</dbReference>
<evidence type="ECO:0000256" key="4">
    <source>
        <dbReference type="ARBA" id="ARBA00009461"/>
    </source>
</evidence>
<dbReference type="PANTHER" id="PTHR41391:SF1">
    <property type="entry name" value="RESTRICTION OF TELOMERE CAPPING PROTEIN 4"/>
    <property type="match status" value="1"/>
</dbReference>
<dbReference type="OMA" id="LLIMEDC"/>
<evidence type="ECO:0000256" key="3">
    <source>
        <dbReference type="ARBA" id="ARBA00004496"/>
    </source>
</evidence>
<comment type="subcellular location">
    <subcellularLocation>
        <location evidence="3">Cytoplasm</location>
    </subcellularLocation>
    <subcellularLocation>
        <location evidence="2">Nucleus</location>
    </subcellularLocation>
</comment>
<keyword evidence="6" id="KW-0963">Cytoplasm</keyword>
<accession>C8V5N8</accession>
<dbReference type="RefSeq" id="XP_661631.1">
    <property type="nucleotide sequence ID" value="XM_656539.1"/>
</dbReference>
<comment type="similarity">
    <text evidence="4">Belongs to the RTC4 family.</text>
</comment>
<dbReference type="GeneID" id="2873452"/>
<evidence type="ECO:0000313" key="11">
    <source>
        <dbReference type="Proteomes" id="UP000000560"/>
    </source>
</evidence>
<name>Q5B603_EMENI</name>
<dbReference type="GO" id="GO:0005634">
    <property type="term" value="C:nucleus"/>
    <property type="evidence" value="ECO:0007669"/>
    <property type="project" value="UniProtKB-SubCell"/>
</dbReference>
<dbReference type="EMBL" id="BN001302">
    <property type="protein sequence ID" value="CBF74856.1"/>
    <property type="molecule type" value="Genomic_DNA"/>
</dbReference>
<dbReference type="Pfam" id="PF14474">
    <property type="entry name" value="RTC4"/>
    <property type="match status" value="1"/>
</dbReference>
<feature type="compositionally biased region" description="Basic and acidic residues" evidence="8">
    <location>
        <begin position="50"/>
        <end position="59"/>
    </location>
</feature>
<dbReference type="VEuPathDB" id="FungiDB:AN4027"/>
<sequence>MPTLRPKAKPHAKEESEDESPLSSSEIEESDWEIPRKKRMTNSVSASAKNEQKLEPMKEEPEEDIYALPIGTSDEEEFSDDMLSDGLETPRTRRTEGNGRMLTLEEKLRQKTDEEKGTERSPSSSHKRSANKMLGSSDAKEEIFDMWSQPSAKKRRSVTFGRRKTLDSSMTESHPPSSAPPPKSSVTSVGQDTESSDDEYKGKQRKEFKVPLDFDPDNLPSPSPPLDITDSENDSPLSPAPSYGSIDLSTENEDDSRSKFNPADYLCPMCKEAVDPGALLVFRAQPKQRIRDQRKFCESHKQSSAEQEWKNAGYPTIDWDEFDQRIESHFSEIEKLMVPDNSSYYRNYLKSMLKDGKAKNFALKFEGDALEALSCGYYGTRGSERMLQRITTRYARKLRRLAAEDHIVNQAGVVGYTQAVLVPELAIRLIKEDMGVDDASARNIMRESINLGEKMNPAPNDVVPAKENEGTGLSN</sequence>